<gene>
    <name evidence="5" type="ORF">GCM10017577_23890</name>
</gene>
<dbReference type="GO" id="GO:0071949">
    <property type="term" value="F:FAD binding"/>
    <property type="evidence" value="ECO:0007669"/>
    <property type="project" value="InterPro"/>
</dbReference>
<dbReference type="InterPro" id="IPR036683">
    <property type="entry name" value="CO_DH_flav_C_dom_sf"/>
</dbReference>
<dbReference type="InterPro" id="IPR016169">
    <property type="entry name" value="FAD-bd_PCMH_sub2"/>
</dbReference>
<dbReference type="AlphaFoldDB" id="A0A9W6NW47"/>
<evidence type="ECO:0000313" key="6">
    <source>
        <dbReference type="Proteomes" id="UP001143463"/>
    </source>
</evidence>
<organism evidence="5 6">
    <name type="scientific">Pseudonocardia halophobica</name>
    <dbReference type="NCBI Taxonomy" id="29401"/>
    <lineage>
        <taxon>Bacteria</taxon>
        <taxon>Bacillati</taxon>
        <taxon>Actinomycetota</taxon>
        <taxon>Actinomycetes</taxon>
        <taxon>Pseudonocardiales</taxon>
        <taxon>Pseudonocardiaceae</taxon>
        <taxon>Pseudonocardia</taxon>
    </lineage>
</organism>
<keyword evidence="6" id="KW-1185">Reference proteome</keyword>
<dbReference type="PROSITE" id="PS51387">
    <property type="entry name" value="FAD_PCMH"/>
    <property type="match status" value="1"/>
</dbReference>
<dbReference type="Pfam" id="PF00941">
    <property type="entry name" value="FAD_binding_5"/>
    <property type="match status" value="1"/>
</dbReference>
<dbReference type="InterPro" id="IPR016167">
    <property type="entry name" value="FAD-bd_PCMH_sub1"/>
</dbReference>
<dbReference type="Proteomes" id="UP001143463">
    <property type="component" value="Unassembled WGS sequence"/>
</dbReference>
<dbReference type="Gene3D" id="3.30.43.10">
    <property type="entry name" value="Uridine Diphospho-n-acetylenolpyruvylglucosamine Reductase, domain 2"/>
    <property type="match status" value="1"/>
</dbReference>
<keyword evidence="2" id="KW-0274">FAD</keyword>
<comment type="caution">
    <text evidence="5">The sequence shown here is derived from an EMBL/GenBank/DDBJ whole genome shotgun (WGS) entry which is preliminary data.</text>
</comment>
<protein>
    <submittedName>
        <fullName evidence="5">Carbon monoxide dehydrogenase medium subunit</fullName>
    </submittedName>
</protein>
<dbReference type="SMART" id="SM01092">
    <property type="entry name" value="CO_deh_flav_C"/>
    <property type="match status" value="1"/>
</dbReference>
<dbReference type="GO" id="GO:0016491">
    <property type="term" value="F:oxidoreductase activity"/>
    <property type="evidence" value="ECO:0007669"/>
    <property type="project" value="UniProtKB-KW"/>
</dbReference>
<evidence type="ECO:0000259" key="4">
    <source>
        <dbReference type="PROSITE" id="PS51387"/>
    </source>
</evidence>
<reference evidence="5" key="1">
    <citation type="journal article" date="2014" name="Int. J. Syst. Evol. Microbiol.">
        <title>Complete genome sequence of Corynebacterium casei LMG S-19264T (=DSM 44701T), isolated from a smear-ripened cheese.</title>
        <authorList>
            <consortium name="US DOE Joint Genome Institute (JGI-PGF)"/>
            <person name="Walter F."/>
            <person name="Albersmeier A."/>
            <person name="Kalinowski J."/>
            <person name="Ruckert C."/>
        </authorList>
    </citation>
    <scope>NUCLEOTIDE SEQUENCE</scope>
    <source>
        <strain evidence="5">VKM Ac-1069</strain>
    </source>
</reference>
<feature type="domain" description="FAD-binding PCMH-type" evidence="4">
    <location>
        <begin position="2"/>
        <end position="178"/>
    </location>
</feature>
<dbReference type="InterPro" id="IPR002346">
    <property type="entry name" value="Mopterin_DH_FAD-bd"/>
</dbReference>
<name>A0A9W6NW47_9PSEU</name>
<evidence type="ECO:0000313" key="5">
    <source>
        <dbReference type="EMBL" id="GLL11248.1"/>
    </source>
</evidence>
<dbReference type="Gene3D" id="3.30.465.10">
    <property type="match status" value="1"/>
</dbReference>
<keyword evidence="1" id="KW-0285">Flavoprotein</keyword>
<dbReference type="PANTHER" id="PTHR42659">
    <property type="entry name" value="XANTHINE DEHYDROGENASE SUBUNIT C-RELATED"/>
    <property type="match status" value="1"/>
</dbReference>
<dbReference type="InterPro" id="IPR036318">
    <property type="entry name" value="FAD-bd_PCMH-like_sf"/>
</dbReference>
<dbReference type="EMBL" id="BSFQ01000008">
    <property type="protein sequence ID" value="GLL11248.1"/>
    <property type="molecule type" value="Genomic_DNA"/>
</dbReference>
<dbReference type="InterPro" id="IPR005107">
    <property type="entry name" value="CO_DH_flav_C"/>
</dbReference>
<dbReference type="SUPFAM" id="SSF55447">
    <property type="entry name" value="CO dehydrogenase flavoprotein C-terminal domain-like"/>
    <property type="match status" value="1"/>
</dbReference>
<sequence length="291" mass="31194">MQVPAQFEYERATSVAHAVALLQRYGPESRLLAGGHSLIPMMKLRLANPETLIDINGLDELRTISLEGGELRLGALVRHAELMASAVAGEHFPMFRDAERVIADPVVRNRGTVGGSLCQADPNEDLSAVFTALRAVAVIEGVDGRRTVPVREFHVGPYQTVVGDTEILVEIRVSVRPGGGSAYTKVERRAGDWAVAAAGAALWLEGERVADVGLGLTAVGADHFGAPQAEEFLRGAPATEENFAEAGRIAAEHCRPVADQRGPEDYKRHLAGELTARSLRRAAARARGREA</sequence>
<keyword evidence="3" id="KW-0560">Oxidoreductase</keyword>
<evidence type="ECO:0000256" key="1">
    <source>
        <dbReference type="ARBA" id="ARBA00022630"/>
    </source>
</evidence>
<dbReference type="Gene3D" id="3.30.390.50">
    <property type="entry name" value="CO dehydrogenase flavoprotein, C-terminal domain"/>
    <property type="match status" value="1"/>
</dbReference>
<dbReference type="InterPro" id="IPR051312">
    <property type="entry name" value="Diverse_Substr_Oxidored"/>
</dbReference>
<proteinExistence type="predicted"/>
<dbReference type="RefSeq" id="WP_037046044.1">
    <property type="nucleotide sequence ID" value="NZ_BAAAUZ010000042.1"/>
</dbReference>
<evidence type="ECO:0000256" key="2">
    <source>
        <dbReference type="ARBA" id="ARBA00022827"/>
    </source>
</evidence>
<accession>A0A9W6NW47</accession>
<dbReference type="PANTHER" id="PTHR42659:SF2">
    <property type="entry name" value="XANTHINE DEHYDROGENASE SUBUNIT C-RELATED"/>
    <property type="match status" value="1"/>
</dbReference>
<reference evidence="5" key="2">
    <citation type="submission" date="2023-01" db="EMBL/GenBank/DDBJ databases">
        <authorList>
            <person name="Sun Q."/>
            <person name="Evtushenko L."/>
        </authorList>
    </citation>
    <scope>NUCLEOTIDE SEQUENCE</scope>
    <source>
        <strain evidence="5">VKM Ac-1069</strain>
    </source>
</reference>
<dbReference type="Pfam" id="PF03450">
    <property type="entry name" value="CO_deh_flav_C"/>
    <property type="match status" value="1"/>
</dbReference>
<evidence type="ECO:0000256" key="3">
    <source>
        <dbReference type="ARBA" id="ARBA00023002"/>
    </source>
</evidence>
<dbReference type="SUPFAM" id="SSF56176">
    <property type="entry name" value="FAD-binding/transporter-associated domain-like"/>
    <property type="match status" value="1"/>
</dbReference>
<dbReference type="InterPro" id="IPR016166">
    <property type="entry name" value="FAD-bd_PCMH"/>
</dbReference>